<organism evidence="3 4">
    <name type="scientific">Microbacterium murale</name>
    <dbReference type="NCBI Taxonomy" id="1081040"/>
    <lineage>
        <taxon>Bacteria</taxon>
        <taxon>Bacillati</taxon>
        <taxon>Actinomycetota</taxon>
        <taxon>Actinomycetes</taxon>
        <taxon>Micrococcales</taxon>
        <taxon>Microbacteriaceae</taxon>
        <taxon>Microbacterium</taxon>
    </lineage>
</organism>
<feature type="transmembrane region" description="Helical" evidence="2">
    <location>
        <begin position="35"/>
        <end position="54"/>
    </location>
</feature>
<gene>
    <name evidence="3" type="ORF">GCM10007269_16560</name>
</gene>
<dbReference type="RefSeq" id="WP_188436102.1">
    <property type="nucleotide sequence ID" value="NZ_BMCM01000002.1"/>
</dbReference>
<evidence type="ECO:0000313" key="3">
    <source>
        <dbReference type="EMBL" id="GGD74198.1"/>
    </source>
</evidence>
<keyword evidence="2" id="KW-0812">Transmembrane</keyword>
<feature type="transmembrane region" description="Helical" evidence="2">
    <location>
        <begin position="12"/>
        <end position="29"/>
    </location>
</feature>
<keyword evidence="2" id="KW-1133">Transmembrane helix</keyword>
<dbReference type="EMBL" id="BMCM01000002">
    <property type="protein sequence ID" value="GGD74198.1"/>
    <property type="molecule type" value="Genomic_DNA"/>
</dbReference>
<protein>
    <submittedName>
        <fullName evidence="3">Uncharacterized protein</fullName>
    </submittedName>
</protein>
<reference evidence="4" key="1">
    <citation type="journal article" date="2019" name="Int. J. Syst. Evol. Microbiol.">
        <title>The Global Catalogue of Microorganisms (GCM) 10K type strain sequencing project: providing services to taxonomists for standard genome sequencing and annotation.</title>
        <authorList>
            <consortium name="The Broad Institute Genomics Platform"/>
            <consortium name="The Broad Institute Genome Sequencing Center for Infectious Disease"/>
            <person name="Wu L."/>
            <person name="Ma J."/>
        </authorList>
    </citation>
    <scope>NUCLEOTIDE SEQUENCE [LARGE SCALE GENOMIC DNA]</scope>
    <source>
        <strain evidence="4">CCM 7640</strain>
    </source>
</reference>
<feature type="transmembrane region" description="Helical" evidence="2">
    <location>
        <begin position="102"/>
        <end position="121"/>
    </location>
</feature>
<evidence type="ECO:0000256" key="2">
    <source>
        <dbReference type="SAM" id="Phobius"/>
    </source>
</evidence>
<comment type="caution">
    <text evidence="3">The sequence shown here is derived from an EMBL/GenBank/DDBJ whole genome shotgun (WGS) entry which is preliminary data.</text>
</comment>
<keyword evidence="2" id="KW-0472">Membrane</keyword>
<proteinExistence type="predicted"/>
<accession>A0ABQ1RP90</accession>
<name>A0ABQ1RP90_9MICO</name>
<keyword evidence="4" id="KW-1185">Reference proteome</keyword>
<feature type="transmembrane region" description="Helical" evidence="2">
    <location>
        <begin position="75"/>
        <end position="96"/>
    </location>
</feature>
<feature type="compositionally biased region" description="Low complexity" evidence="1">
    <location>
        <begin position="147"/>
        <end position="159"/>
    </location>
</feature>
<dbReference type="Proteomes" id="UP000629365">
    <property type="component" value="Unassembled WGS sequence"/>
</dbReference>
<feature type="region of interest" description="Disordered" evidence="1">
    <location>
        <begin position="147"/>
        <end position="188"/>
    </location>
</feature>
<evidence type="ECO:0000313" key="4">
    <source>
        <dbReference type="Proteomes" id="UP000629365"/>
    </source>
</evidence>
<sequence>MKNWIVRAVSLYVFNVVVLLLIGLLMSSVSVGWNALWAAVILTLATLALKPTLLRMFRGAASKSAQTRTKVGEKVVQYVLVFIVELIVWVLTVWLSGVDVRGWFWGYVLPPLYLLIAWVIYDLVDDRIEARTGAVFDTVQSKVKGGRASTTRSADATASEPQSRATSAARDELNDGLTPEQRRMLDEL</sequence>
<evidence type="ECO:0000256" key="1">
    <source>
        <dbReference type="SAM" id="MobiDB-lite"/>
    </source>
</evidence>